<protein>
    <recommendedName>
        <fullName evidence="4">DUF3899 domain-containing protein</fullName>
    </recommendedName>
</protein>
<sequence>MVYSLSGLDNCTAFLFVGFSFTAFLLFLGFILKITKGLLWARTFKQFKKDQYNWSYQKEREVGLKISRFILMTVPPFFLVFLLLIIWFHFK</sequence>
<accession>S1NGP3</accession>
<proteinExistence type="predicted"/>
<feature type="transmembrane region" description="Helical" evidence="1">
    <location>
        <begin position="69"/>
        <end position="90"/>
    </location>
</feature>
<name>S1NGP3_9ENTE</name>
<evidence type="ECO:0000313" key="2">
    <source>
        <dbReference type="EMBL" id="EOT42686.1"/>
    </source>
</evidence>
<organism evidence="2 3">
    <name type="scientific">Enterococcus dispar ATCC 51266</name>
    <dbReference type="NCBI Taxonomy" id="1139219"/>
    <lineage>
        <taxon>Bacteria</taxon>
        <taxon>Bacillati</taxon>
        <taxon>Bacillota</taxon>
        <taxon>Bacilli</taxon>
        <taxon>Lactobacillales</taxon>
        <taxon>Enterococcaceae</taxon>
        <taxon>Enterococcus</taxon>
    </lineage>
</organism>
<evidence type="ECO:0000256" key="1">
    <source>
        <dbReference type="SAM" id="Phobius"/>
    </source>
</evidence>
<feature type="transmembrane region" description="Helical" evidence="1">
    <location>
        <begin position="12"/>
        <end position="32"/>
    </location>
</feature>
<keyword evidence="1" id="KW-0812">Transmembrane</keyword>
<keyword evidence="1" id="KW-1133">Transmembrane helix</keyword>
<reference evidence="2 3" key="1">
    <citation type="submission" date="2013-03" db="EMBL/GenBank/DDBJ databases">
        <title>The Genome Sequence of Enterococcus dispar ATCC_51266 (Illumina only assembly).</title>
        <authorList>
            <consortium name="The Broad Institute Genomics Platform"/>
            <consortium name="The Broad Institute Genome Sequencing Center for Infectious Disease"/>
            <person name="Earl A."/>
            <person name="Russ C."/>
            <person name="Gilmore M."/>
            <person name="Surin D."/>
            <person name="Walker B."/>
            <person name="Young S."/>
            <person name="Zeng Q."/>
            <person name="Gargeya S."/>
            <person name="Fitzgerald M."/>
            <person name="Haas B."/>
            <person name="Abouelleil A."/>
            <person name="Allen A.W."/>
            <person name="Alvarado L."/>
            <person name="Arachchi H.M."/>
            <person name="Berlin A.M."/>
            <person name="Chapman S.B."/>
            <person name="Gainer-Dewar J."/>
            <person name="Goldberg J."/>
            <person name="Griggs A."/>
            <person name="Gujja S."/>
            <person name="Hansen M."/>
            <person name="Howarth C."/>
            <person name="Imamovic A."/>
            <person name="Ireland A."/>
            <person name="Larimer J."/>
            <person name="McCowan C."/>
            <person name="Murphy C."/>
            <person name="Pearson M."/>
            <person name="Poon T.W."/>
            <person name="Priest M."/>
            <person name="Roberts A."/>
            <person name="Saif S."/>
            <person name="Shea T."/>
            <person name="Sisk P."/>
            <person name="Sykes S."/>
            <person name="Wortman J."/>
            <person name="Nusbaum C."/>
            <person name="Birren B."/>
        </authorList>
    </citation>
    <scope>NUCLEOTIDE SEQUENCE [LARGE SCALE GENOMIC DNA]</scope>
    <source>
        <strain evidence="2 3">ATCC 51266</strain>
    </source>
</reference>
<keyword evidence="3" id="KW-1185">Reference proteome</keyword>
<gene>
    <name evidence="2" type="ORF">OMK_01047</name>
</gene>
<dbReference type="AlphaFoldDB" id="S1NGP3"/>
<dbReference type="Proteomes" id="UP000014127">
    <property type="component" value="Unassembled WGS sequence"/>
</dbReference>
<dbReference type="OrthoDB" id="2195008at2"/>
<dbReference type="EMBL" id="AHYR01000004">
    <property type="protein sequence ID" value="EOT42686.1"/>
    <property type="molecule type" value="Genomic_DNA"/>
</dbReference>
<dbReference type="HOGENOM" id="CLU_2422315_0_0_9"/>
<evidence type="ECO:0008006" key="4">
    <source>
        <dbReference type="Google" id="ProtNLM"/>
    </source>
</evidence>
<comment type="caution">
    <text evidence="2">The sequence shown here is derived from an EMBL/GenBank/DDBJ whole genome shotgun (WGS) entry which is preliminary data.</text>
</comment>
<keyword evidence="1" id="KW-0472">Membrane</keyword>
<evidence type="ECO:0000313" key="3">
    <source>
        <dbReference type="Proteomes" id="UP000014127"/>
    </source>
</evidence>